<comment type="caution">
    <text evidence="1">The sequence shown here is derived from an EMBL/GenBank/DDBJ whole genome shotgun (WGS) entry which is preliminary data.</text>
</comment>
<gene>
    <name evidence="1" type="ORF">BV25DRAFT_1814075</name>
</gene>
<dbReference type="Proteomes" id="UP000814140">
    <property type="component" value="Unassembled WGS sequence"/>
</dbReference>
<reference evidence="1" key="2">
    <citation type="journal article" date="2022" name="New Phytol.">
        <title>Evolutionary transition to the ectomycorrhizal habit in the genomes of a hyperdiverse lineage of mushroom-forming fungi.</title>
        <authorList>
            <person name="Looney B."/>
            <person name="Miyauchi S."/>
            <person name="Morin E."/>
            <person name="Drula E."/>
            <person name="Courty P.E."/>
            <person name="Kohler A."/>
            <person name="Kuo A."/>
            <person name="LaButti K."/>
            <person name="Pangilinan J."/>
            <person name="Lipzen A."/>
            <person name="Riley R."/>
            <person name="Andreopoulos W."/>
            <person name="He G."/>
            <person name="Johnson J."/>
            <person name="Nolan M."/>
            <person name="Tritt A."/>
            <person name="Barry K.W."/>
            <person name="Grigoriev I.V."/>
            <person name="Nagy L.G."/>
            <person name="Hibbett D."/>
            <person name="Henrissat B."/>
            <person name="Matheny P.B."/>
            <person name="Labbe J."/>
            <person name="Martin F.M."/>
        </authorList>
    </citation>
    <scope>NUCLEOTIDE SEQUENCE</scope>
    <source>
        <strain evidence="1">HHB10654</strain>
    </source>
</reference>
<evidence type="ECO:0000313" key="1">
    <source>
        <dbReference type="EMBL" id="KAI0056411.1"/>
    </source>
</evidence>
<feature type="non-terminal residue" evidence="1">
    <location>
        <position position="774"/>
    </location>
</feature>
<organism evidence="1 2">
    <name type="scientific">Artomyces pyxidatus</name>
    <dbReference type="NCBI Taxonomy" id="48021"/>
    <lineage>
        <taxon>Eukaryota</taxon>
        <taxon>Fungi</taxon>
        <taxon>Dikarya</taxon>
        <taxon>Basidiomycota</taxon>
        <taxon>Agaricomycotina</taxon>
        <taxon>Agaricomycetes</taxon>
        <taxon>Russulales</taxon>
        <taxon>Auriscalpiaceae</taxon>
        <taxon>Artomyces</taxon>
    </lineage>
</organism>
<sequence>MAAAKHIETKQELTLTRDKLLLAQGRVSKKDQLLRNKRRKLTRVTARLDKACRAHRDIVSQKIAEINLLRRPGFVAEAADAKNERLAALLVTKQAEIDHLLGLDSQWKAEQKRVQVELRNLKAKIYRIPQRIAKALAAGRKQATAVKRTFVLKRNRAYVPKMRALARLLVKSGCSQAHVGHVIQRVCATTSGSWIAGKMMSRRTVGRAIKEGGIASNIQMGYEISNTGEFTLSTDGTEHKDLQYESRHIALKASSSYLAPGAKSEWVHQIQLLSVQTTINHTSESQLEGIKESLEAVRKAYMDSPLAKRLATTLEAEDIMRRWTGLNTDHAADQQKLYRLACLWKAECMQVELGTTSLIERPTDELLAILLDTNRTKISRAGGQAAWNALSPEVKTVREVELMRELSIRLGKEVYGNLTDAKKRELDLFIWCGCSMHKELNSVKGGNRAMQEYWIVNGIQGPILLANRDNAATLDGIVEGAEPSTVAEIHAAEVSSRGGIKTTELAGALFNHKDDKKGAQDTYRNYLREHYGRKSKFPDTSNTRYQTYCEGSAEILIFKEGLLELLGLIKDKKTTRTLNHMEQNVYNALQDTPTLTEMSVLVLYAQAVTHPYMRFIRGSGDGDGNMLNYGPYHRGVLSFIQKLIDNPSLLLGSDANPATGSMDGLDWFRPEAFEAVQKLAPELPYLEGALVAFLQGALATWERFTSEFAPGGLIDQATAIERERAWMPATNDANEGALGSFRLHARIKPNSTIHAYNAQATCTHNGTEDFITAI</sequence>
<name>A0ACB8SKK4_9AGAM</name>
<accession>A0ACB8SKK4</accession>
<dbReference type="EMBL" id="MU277265">
    <property type="protein sequence ID" value="KAI0056411.1"/>
    <property type="molecule type" value="Genomic_DNA"/>
</dbReference>
<keyword evidence="2" id="KW-1185">Reference proteome</keyword>
<proteinExistence type="predicted"/>
<reference evidence="1" key="1">
    <citation type="submission" date="2021-03" db="EMBL/GenBank/DDBJ databases">
        <authorList>
            <consortium name="DOE Joint Genome Institute"/>
            <person name="Ahrendt S."/>
            <person name="Looney B.P."/>
            <person name="Miyauchi S."/>
            <person name="Morin E."/>
            <person name="Drula E."/>
            <person name="Courty P.E."/>
            <person name="Chicoki N."/>
            <person name="Fauchery L."/>
            <person name="Kohler A."/>
            <person name="Kuo A."/>
            <person name="Labutti K."/>
            <person name="Pangilinan J."/>
            <person name="Lipzen A."/>
            <person name="Riley R."/>
            <person name="Andreopoulos W."/>
            <person name="He G."/>
            <person name="Johnson J."/>
            <person name="Barry K.W."/>
            <person name="Grigoriev I.V."/>
            <person name="Nagy L."/>
            <person name="Hibbett D."/>
            <person name="Henrissat B."/>
            <person name="Matheny P.B."/>
            <person name="Labbe J."/>
            <person name="Martin F."/>
        </authorList>
    </citation>
    <scope>NUCLEOTIDE SEQUENCE</scope>
    <source>
        <strain evidence="1">HHB10654</strain>
    </source>
</reference>
<evidence type="ECO:0000313" key="2">
    <source>
        <dbReference type="Proteomes" id="UP000814140"/>
    </source>
</evidence>
<protein>
    <submittedName>
        <fullName evidence="1">Uncharacterized protein</fullName>
    </submittedName>
</protein>